<dbReference type="Gene3D" id="3.40.50.1820">
    <property type="entry name" value="alpha/beta hydrolase"/>
    <property type="match status" value="1"/>
</dbReference>
<dbReference type="InterPro" id="IPR000073">
    <property type="entry name" value="AB_hydrolase_1"/>
</dbReference>
<dbReference type="PANTHER" id="PTHR43039">
    <property type="entry name" value="ESTERASE-RELATED"/>
    <property type="match status" value="1"/>
</dbReference>
<dbReference type="OrthoDB" id="9773549at2"/>
<dbReference type="EMBL" id="SNXC01000002">
    <property type="protein sequence ID" value="TDP01202.1"/>
    <property type="molecule type" value="Genomic_DNA"/>
</dbReference>
<comment type="caution">
    <text evidence="3">The sequence shown here is derived from an EMBL/GenBank/DDBJ whole genome shotgun (WGS) entry which is preliminary data.</text>
</comment>
<evidence type="ECO:0000313" key="4">
    <source>
        <dbReference type="Proteomes" id="UP000294656"/>
    </source>
</evidence>
<name>A0A4R6MGZ9_9GAMM</name>
<evidence type="ECO:0000256" key="1">
    <source>
        <dbReference type="ARBA" id="ARBA00008645"/>
    </source>
</evidence>
<gene>
    <name evidence="3" type="ORF">DFP79_0103</name>
</gene>
<reference evidence="3 4" key="1">
    <citation type="submission" date="2019-03" db="EMBL/GenBank/DDBJ databases">
        <title>Genomic Encyclopedia of Type Strains, Phase III (KMG-III): the genomes of soil and plant-associated and newly described type strains.</title>
        <authorList>
            <person name="Whitman W."/>
        </authorList>
    </citation>
    <scope>NUCLEOTIDE SEQUENCE [LARGE SCALE GENOMIC DNA]</scope>
    <source>
        <strain evidence="3 4">CECT 7378</strain>
    </source>
</reference>
<dbReference type="RefSeq" id="WP_133501923.1">
    <property type="nucleotide sequence ID" value="NZ_SNXC01000002.1"/>
</dbReference>
<dbReference type="InterPro" id="IPR029058">
    <property type="entry name" value="AB_hydrolase_fold"/>
</dbReference>
<comment type="similarity">
    <text evidence="1">Belongs to the AB hydrolase superfamily.</text>
</comment>
<dbReference type="AlphaFoldDB" id="A0A4R6MGZ9"/>
<accession>A0A4R6MGZ9</accession>
<protein>
    <submittedName>
        <fullName evidence="3">3-oxoadipate enol-lactonase</fullName>
    </submittedName>
</protein>
<sequence>MRISVNSTSLNVSVNQLDPTLPWLVFSNSLMTDMSIFDAQFDEFKSRFNILRYDQRGHGRSEITENPLNFDILSDDLLGLISNFDIQRCIFIGLSMGVPTGIAAYEKQPEPFCAMVFIDGQPNSAPAAAEQWQNRIEAAIENGLPMFADATSKRWITPDNHAAKRLDLLDMMAATPLAGFIASANALKSYDYRSVLESLSVPCVLIAGAEDGQMPNTMERMSHVIPVADFHVIPKAGHVACYEQPNNVNQLLTPFFDRLEAY</sequence>
<keyword evidence="4" id="KW-1185">Reference proteome</keyword>
<evidence type="ECO:0000313" key="3">
    <source>
        <dbReference type="EMBL" id="TDP01202.1"/>
    </source>
</evidence>
<organism evidence="3 4">
    <name type="scientific">Marinomonas balearica</name>
    <dbReference type="NCBI Taxonomy" id="491947"/>
    <lineage>
        <taxon>Bacteria</taxon>
        <taxon>Pseudomonadati</taxon>
        <taxon>Pseudomonadota</taxon>
        <taxon>Gammaproteobacteria</taxon>
        <taxon>Oceanospirillales</taxon>
        <taxon>Oceanospirillaceae</taxon>
        <taxon>Marinomonas</taxon>
    </lineage>
</organism>
<proteinExistence type="inferred from homology"/>
<evidence type="ECO:0000259" key="2">
    <source>
        <dbReference type="Pfam" id="PF12697"/>
    </source>
</evidence>
<feature type="domain" description="AB hydrolase-1" evidence="2">
    <location>
        <begin position="34"/>
        <end position="249"/>
    </location>
</feature>
<dbReference type="Proteomes" id="UP000294656">
    <property type="component" value="Unassembled WGS sequence"/>
</dbReference>
<dbReference type="SUPFAM" id="SSF53474">
    <property type="entry name" value="alpha/beta-Hydrolases"/>
    <property type="match status" value="1"/>
</dbReference>
<dbReference type="Pfam" id="PF12697">
    <property type="entry name" value="Abhydrolase_6"/>
    <property type="match status" value="1"/>
</dbReference>